<keyword evidence="2" id="KW-1185">Reference proteome</keyword>
<accession>A0A914WH36</accession>
<proteinExistence type="predicted"/>
<feature type="signal peptide" evidence="1">
    <location>
        <begin position="1"/>
        <end position="17"/>
    </location>
</feature>
<sequence length="81" mass="8715">MGRFSIVRLAVFAIVFAEFVIRSNFAEIINPWVNCSASEDEDASATLLCHTCMGSSFSKNSKGGTACCTGSCFKLVDEGKH</sequence>
<dbReference type="WBParaSite" id="PSAMB.scaffold3size181960.g436.t1">
    <property type="protein sequence ID" value="PSAMB.scaffold3size181960.g436.t1"/>
    <property type="gene ID" value="PSAMB.scaffold3size181960.g436"/>
</dbReference>
<evidence type="ECO:0000313" key="3">
    <source>
        <dbReference type="WBParaSite" id="PSAMB.scaffold3size181960.g436.t1"/>
    </source>
</evidence>
<reference evidence="3" key="1">
    <citation type="submission" date="2022-11" db="UniProtKB">
        <authorList>
            <consortium name="WormBaseParasite"/>
        </authorList>
    </citation>
    <scope>IDENTIFICATION</scope>
</reference>
<name>A0A914WH36_9BILA</name>
<dbReference type="AlphaFoldDB" id="A0A914WH36"/>
<keyword evidence="1" id="KW-0732">Signal</keyword>
<organism evidence="2 3">
    <name type="scientific">Plectus sambesii</name>
    <dbReference type="NCBI Taxonomy" id="2011161"/>
    <lineage>
        <taxon>Eukaryota</taxon>
        <taxon>Metazoa</taxon>
        <taxon>Ecdysozoa</taxon>
        <taxon>Nematoda</taxon>
        <taxon>Chromadorea</taxon>
        <taxon>Plectida</taxon>
        <taxon>Plectina</taxon>
        <taxon>Plectoidea</taxon>
        <taxon>Plectidae</taxon>
        <taxon>Plectus</taxon>
    </lineage>
</organism>
<protein>
    <submittedName>
        <fullName evidence="3">Uncharacterized protein</fullName>
    </submittedName>
</protein>
<dbReference type="Proteomes" id="UP000887566">
    <property type="component" value="Unplaced"/>
</dbReference>
<evidence type="ECO:0000256" key="1">
    <source>
        <dbReference type="SAM" id="SignalP"/>
    </source>
</evidence>
<evidence type="ECO:0000313" key="2">
    <source>
        <dbReference type="Proteomes" id="UP000887566"/>
    </source>
</evidence>
<feature type="chain" id="PRO_5037870484" evidence="1">
    <location>
        <begin position="18"/>
        <end position="81"/>
    </location>
</feature>